<keyword evidence="3 4" id="KW-0732">Signal</keyword>
<proteinExistence type="inferred from homology"/>
<dbReference type="EMBL" id="AGRW01000025">
    <property type="protein sequence ID" value="EIC03038.1"/>
    <property type="molecule type" value="Genomic_DNA"/>
</dbReference>
<feature type="domain" description="Solute-binding protein family 5" evidence="5">
    <location>
        <begin position="121"/>
        <end position="527"/>
    </location>
</feature>
<feature type="signal peptide" evidence="4">
    <location>
        <begin position="1"/>
        <end position="22"/>
    </location>
</feature>
<organism evidence="6 7">
    <name type="scientific">Treponema saccharophilum DSM 2985</name>
    <dbReference type="NCBI Taxonomy" id="907348"/>
    <lineage>
        <taxon>Bacteria</taxon>
        <taxon>Pseudomonadati</taxon>
        <taxon>Spirochaetota</taxon>
        <taxon>Spirochaetia</taxon>
        <taxon>Spirochaetales</taxon>
        <taxon>Treponemataceae</taxon>
        <taxon>Treponema</taxon>
    </lineage>
</organism>
<protein>
    <submittedName>
        <fullName evidence="6">Extracellular solute-binding protein family 5</fullName>
    </submittedName>
</protein>
<evidence type="ECO:0000256" key="2">
    <source>
        <dbReference type="ARBA" id="ARBA00022448"/>
    </source>
</evidence>
<accession>H7EHB8</accession>
<evidence type="ECO:0000256" key="3">
    <source>
        <dbReference type="ARBA" id="ARBA00022729"/>
    </source>
</evidence>
<evidence type="ECO:0000256" key="1">
    <source>
        <dbReference type="ARBA" id="ARBA00005695"/>
    </source>
</evidence>
<dbReference type="InterPro" id="IPR039424">
    <property type="entry name" value="SBP_5"/>
</dbReference>
<keyword evidence="7" id="KW-1185">Reference proteome</keyword>
<dbReference type="InterPro" id="IPR000914">
    <property type="entry name" value="SBP_5_dom"/>
</dbReference>
<dbReference type="Gene3D" id="3.10.105.10">
    <property type="entry name" value="Dipeptide-binding Protein, Domain 3"/>
    <property type="match status" value="1"/>
</dbReference>
<dbReference type="GO" id="GO:1904680">
    <property type="term" value="F:peptide transmembrane transporter activity"/>
    <property type="evidence" value="ECO:0007669"/>
    <property type="project" value="TreeGrafter"/>
</dbReference>
<dbReference type="PATRIC" id="fig|907348.3.peg.178"/>
<gene>
    <name evidence="6" type="ORF">TresaDRAFT_2492</name>
</gene>
<dbReference type="Proteomes" id="UP000003571">
    <property type="component" value="Unassembled WGS sequence"/>
</dbReference>
<reference evidence="6 7" key="1">
    <citation type="submission" date="2011-09" db="EMBL/GenBank/DDBJ databases">
        <title>The draft genome of Treponema saccharophilum DSM 2985.</title>
        <authorList>
            <consortium name="US DOE Joint Genome Institute (JGI-PGF)"/>
            <person name="Lucas S."/>
            <person name="Copeland A."/>
            <person name="Lapidus A."/>
            <person name="Glavina del Rio T."/>
            <person name="Dalin E."/>
            <person name="Tice H."/>
            <person name="Bruce D."/>
            <person name="Goodwin L."/>
            <person name="Pitluck S."/>
            <person name="Peters L."/>
            <person name="Kyrpides N."/>
            <person name="Mavromatis K."/>
            <person name="Ivanova N."/>
            <person name="Markowitz V."/>
            <person name="Cheng J.-F."/>
            <person name="Hugenholtz P."/>
            <person name="Woyke T."/>
            <person name="Wu D."/>
            <person name="Gronow S."/>
            <person name="Wellnitz S."/>
            <person name="Brambilla E."/>
            <person name="Klenk H.-P."/>
            <person name="Eisen J.A."/>
        </authorList>
    </citation>
    <scope>NUCLEOTIDE SEQUENCE [LARGE SCALE GENOMIC DNA]</scope>
    <source>
        <strain evidence="6 7">DSM 2985</strain>
    </source>
</reference>
<keyword evidence="2" id="KW-0813">Transport</keyword>
<sequence length="619" mass="70130">MARLFFPAAALVSLFVSGCARVPEMTLDEISRWREENRNSLVERTVSRPKEKSGFAPGRPGGVWRTTMMSDPKSFNIIIAETDGDTSAFIDPLYDSLIGYDVITQSWYARAASFSVSVDSDAGTMDVTYTLRDDLWWSFYGSGEKVKITSDDVVFWYDEILCAEDIGSSRYNSQFMEMDDGSFERISIEKIDDRSFVFHIPRIFSEPLLLTNMSFGPAFIYKKAKDEGGAKGVKALFNIGCDPRTIPSMGRYFIAEYIPGQRLVYERNPDYWERDSNGVSVAYPQTRVVRIVGDANTEMMMFRNGELESFVPSPEKVGGLVDGAQNAFDFYGNATGARDGYTVFNSEGALSASFWSFNENPVNKDKPFYRWFCKKEFRQAMSCLLNRDRIISQTYRGLASPKLTFFSEATAFFDKDAVLDYTYDVDRARNLLASCGFSLGDDGILRDEQGVKVEFDLSIQSTGTVVSDIAQIIADECRKAGVTVNVRQVDFQSLIGQLMSKYDWQSVIIGFSGGYFPTQGSNVWLSSGNLHLWNPLQKTPATKWEARVDELFRKASCTVDKDEAFPLWSEYQRIFLEECPLIYLVRPRSFFALQNRWDMENVTFDNVHGAELSHVFIAQ</sequence>
<dbReference type="InterPro" id="IPR030678">
    <property type="entry name" value="Peptide/Ni-bd"/>
</dbReference>
<comment type="caution">
    <text evidence="6">The sequence shown here is derived from an EMBL/GenBank/DDBJ whole genome shotgun (WGS) entry which is preliminary data.</text>
</comment>
<comment type="similarity">
    <text evidence="1">Belongs to the bacterial solute-binding protein 5 family.</text>
</comment>
<feature type="chain" id="PRO_5003610144" evidence="4">
    <location>
        <begin position="23"/>
        <end position="619"/>
    </location>
</feature>
<dbReference type="Gene3D" id="3.40.190.10">
    <property type="entry name" value="Periplasmic binding protein-like II"/>
    <property type="match status" value="1"/>
</dbReference>
<dbReference type="PROSITE" id="PS51257">
    <property type="entry name" value="PROKAR_LIPOPROTEIN"/>
    <property type="match status" value="1"/>
</dbReference>
<dbReference type="eggNOG" id="COG0747">
    <property type="taxonomic scope" value="Bacteria"/>
</dbReference>
<dbReference type="AlphaFoldDB" id="H7EHB8"/>
<dbReference type="RefSeq" id="WP_002701957.1">
    <property type="nucleotide sequence ID" value="NZ_AGRW01000025.1"/>
</dbReference>
<evidence type="ECO:0000256" key="4">
    <source>
        <dbReference type="SAM" id="SignalP"/>
    </source>
</evidence>
<evidence type="ECO:0000259" key="5">
    <source>
        <dbReference type="Pfam" id="PF00496"/>
    </source>
</evidence>
<dbReference type="PANTHER" id="PTHR30290">
    <property type="entry name" value="PERIPLASMIC BINDING COMPONENT OF ABC TRANSPORTER"/>
    <property type="match status" value="1"/>
</dbReference>
<dbReference type="GO" id="GO:0030288">
    <property type="term" value="C:outer membrane-bounded periplasmic space"/>
    <property type="evidence" value="ECO:0007669"/>
    <property type="project" value="UniProtKB-ARBA"/>
</dbReference>
<dbReference type="PIRSF" id="PIRSF002741">
    <property type="entry name" value="MppA"/>
    <property type="match status" value="1"/>
</dbReference>
<dbReference type="SUPFAM" id="SSF53850">
    <property type="entry name" value="Periplasmic binding protein-like II"/>
    <property type="match status" value="1"/>
</dbReference>
<dbReference type="STRING" id="907348.TresaDRAFT_2492"/>
<dbReference type="GO" id="GO:0015833">
    <property type="term" value="P:peptide transport"/>
    <property type="evidence" value="ECO:0007669"/>
    <property type="project" value="TreeGrafter"/>
</dbReference>
<evidence type="ECO:0000313" key="7">
    <source>
        <dbReference type="Proteomes" id="UP000003571"/>
    </source>
</evidence>
<dbReference type="GO" id="GO:0043190">
    <property type="term" value="C:ATP-binding cassette (ABC) transporter complex"/>
    <property type="evidence" value="ECO:0007669"/>
    <property type="project" value="InterPro"/>
</dbReference>
<name>H7EHB8_9SPIR</name>
<dbReference type="PANTHER" id="PTHR30290:SF9">
    <property type="entry name" value="OLIGOPEPTIDE-BINDING PROTEIN APPA"/>
    <property type="match status" value="1"/>
</dbReference>
<evidence type="ECO:0000313" key="6">
    <source>
        <dbReference type="EMBL" id="EIC03038.1"/>
    </source>
</evidence>
<dbReference type="Pfam" id="PF00496">
    <property type="entry name" value="SBP_bac_5"/>
    <property type="match status" value="1"/>
</dbReference>